<dbReference type="STRING" id="688246.Premu_2206"/>
<proteinExistence type="predicted"/>
<dbReference type="GO" id="GO:0006508">
    <property type="term" value="P:proteolysis"/>
    <property type="evidence" value="ECO:0007669"/>
    <property type="project" value="InterPro"/>
</dbReference>
<organism evidence="3 4">
    <name type="scientific">Hallella multisaccharivorax DSM 17128</name>
    <dbReference type="NCBI Taxonomy" id="688246"/>
    <lineage>
        <taxon>Bacteria</taxon>
        <taxon>Pseudomonadati</taxon>
        <taxon>Bacteroidota</taxon>
        <taxon>Bacteroidia</taxon>
        <taxon>Bacteroidales</taxon>
        <taxon>Prevotellaceae</taxon>
        <taxon>Hallella</taxon>
    </lineage>
</organism>
<dbReference type="InterPro" id="IPR029030">
    <property type="entry name" value="Caspase-like_dom_sf"/>
</dbReference>
<sequence length="1199" mass="131507">MARYIRLLFLIVSVWVALPLCAQRFFNLTSDQVSVDSVVPSFAYTLPLPADHTDSVYTATILYPEFIDMTPLDVAHYRKLGGGTLPSLPQVSSQIVTDRRQAMLRVSFCPLVFRDSKYRILVSFMLKVDARKARKSGNLTVGSTGDRKSGAKALYRSPLSQRYTSHSVLRSGQWAKIRVPASGVYELTQELVQRAGFTDLQRVHIYGYGGTLQGEVLDGATLAATDDLHEVATCTVNGRRLFYAKGPVSWSSNDAERRTRNPYSDYGYYFLTEDDSPVKTVDSTAFIRSFYPSADDYHSLHEVDGYSWYPGGRNLFDPTAVTAGNSQTVMLTHPRGATRGRFSVCVSAGATATVKVTINRQEAGTLSIDVHDEYSHGNESRGTYALPVSTSVTDTVRLETLSGGPVRLDYVSAAWDKPKLAPNLSGTFPVPEYACNITNQDHHSDPEADMVIIIPTSQKLQEQARRLADFHEKHDGLRVNIVPADELYNEFSSGTPDANAYRRYMKMLYDRAQTEKDLPRYLLLFGNSVWDNRMLTSDCRGLDPDDFLLAYESENSFNAIYCYVDDGFFTYLDDGEGTNLTTGDKGEKLDMSDVAVGRFPVSTPEEAKVMVDKTIGYVENTNAGDWENTIMVMGDDGNDNIHMRDAEEAAAQIQSQCPAFRVKRVMWDAYNEVASATGNTYPEVTSLIKRQQAQGCLVMDYCGHGSANQVAHERILSLDDFKTFSNKNLPLWVFAACDIMAFDGVEENIGVSAVTNSRGGAVAVYGTTRTVYENYNRIINEAYLKHVLSQTDGKPVTLGEAQRLAKNEIIRLGSRNGDVTVNKLQYALLGDPAIALNQPTGKVVIDSIDGQVVAGGAVAHVVAGEVVRISGHVAGNAQFKGTVNVSVLDSKQLVTCRGNVSAEVKDTVFSFYDRLKTIYSGSDSIVNGRFSVSFVVPFDLNYSGDTGLIHAFAVSRDHTILAHGRSDALVLGDDGCQKTDSVGPKIFCYLNSPEFTDGGDVNISPYFVAQLSDASGINATGNGVGHGLELVIDGDATKTYSLDDNFTYDFGSHTNGNTYYNIPALEPGLHKLLFRAWDTMNNCSTAQLSFNVVKSLKPTIYQVDVTKNPASTATTFIVSHNLSGCEVDVVIDVFDMSGRQLWTYRASSAQQGALTVDWDLCDGSGHRLGTGVYLYRVRLSADGSQMATKAKKLIVVNNN</sequence>
<evidence type="ECO:0000313" key="4">
    <source>
        <dbReference type="Proteomes" id="UP000002772"/>
    </source>
</evidence>
<feature type="domain" description="Gingipain" evidence="2">
    <location>
        <begin position="451"/>
        <end position="836"/>
    </location>
</feature>
<dbReference type="MEROPS" id="C25.004"/>
<keyword evidence="1" id="KW-0732">Signal</keyword>
<dbReference type="Pfam" id="PF01364">
    <property type="entry name" value="Peptidase_C25"/>
    <property type="match status" value="1"/>
</dbReference>
<dbReference type="GO" id="GO:0008234">
    <property type="term" value="F:cysteine-type peptidase activity"/>
    <property type="evidence" value="ECO:0007669"/>
    <property type="project" value="InterPro"/>
</dbReference>
<dbReference type="Gene3D" id="2.60.40.4070">
    <property type="match status" value="1"/>
</dbReference>
<dbReference type="OrthoDB" id="9809780at2"/>
<dbReference type="Gene3D" id="3.40.50.1460">
    <property type="match status" value="1"/>
</dbReference>
<evidence type="ECO:0000259" key="2">
    <source>
        <dbReference type="Pfam" id="PF01364"/>
    </source>
</evidence>
<keyword evidence="4" id="KW-1185">Reference proteome</keyword>
<dbReference type="RefSeq" id="WP_007575264.1">
    <property type="nucleotide sequence ID" value="NZ_BPTS01000002.1"/>
</dbReference>
<gene>
    <name evidence="3" type="ORF">Premu_2206</name>
</gene>
<dbReference type="InterPro" id="IPR001769">
    <property type="entry name" value="Gingipain"/>
</dbReference>
<reference evidence="4" key="1">
    <citation type="journal article" date="2011" name="Stand. Genomic Sci.">
        <title>Non-contiguous finished genome sequence of the opportunistic oral pathogen Prevotella multisaccharivorax type strain (PPPA20).</title>
        <authorList>
            <person name="Pati A."/>
            <person name="Gronow S."/>
            <person name="Lu M."/>
            <person name="Lapidus A."/>
            <person name="Nolan M."/>
            <person name="Lucas S."/>
            <person name="Hammon N."/>
            <person name="Deshpande S."/>
            <person name="Cheng J.F."/>
            <person name="Tapia R."/>
            <person name="Han C."/>
            <person name="Goodwin L."/>
            <person name="Pitluck S."/>
            <person name="Liolios K."/>
            <person name="Pagani I."/>
            <person name="Mavromatis K."/>
            <person name="Mikhailova N."/>
            <person name="Huntemann M."/>
            <person name="Chen A."/>
            <person name="Palaniappan K."/>
            <person name="Land M."/>
            <person name="Hauser L."/>
            <person name="Detter J.C."/>
            <person name="Brambilla E.M."/>
            <person name="Rohde M."/>
            <person name="Goker M."/>
            <person name="Woyke T."/>
            <person name="Bristow J."/>
            <person name="Eisen J.A."/>
            <person name="Markowitz V."/>
            <person name="Hugenholtz P."/>
            <person name="Kyrpides N.C."/>
            <person name="Klenk H.P."/>
            <person name="Ivanova N."/>
        </authorList>
    </citation>
    <scope>NUCLEOTIDE SEQUENCE [LARGE SCALE GENOMIC DNA]</scope>
    <source>
        <strain evidence="4">DSM 17128</strain>
    </source>
</reference>
<dbReference type="EMBL" id="GL945017">
    <property type="protein sequence ID" value="EGN57595.1"/>
    <property type="molecule type" value="Genomic_DNA"/>
</dbReference>
<dbReference type="eggNOG" id="COG1572">
    <property type="taxonomic scope" value="Bacteria"/>
</dbReference>
<dbReference type="NCBIfam" id="NF033707">
    <property type="entry name" value="T9SS_sortase"/>
    <property type="match status" value="1"/>
</dbReference>
<evidence type="ECO:0000313" key="3">
    <source>
        <dbReference type="EMBL" id="EGN57595.1"/>
    </source>
</evidence>
<accession>F8N8B6</accession>
<keyword evidence="3" id="KW-0449">Lipoprotein</keyword>
<dbReference type="Gene3D" id="3.40.50.10390">
    <property type="entry name" value="Gingipain r, domain 1"/>
    <property type="match status" value="1"/>
</dbReference>
<evidence type="ECO:0000256" key="1">
    <source>
        <dbReference type="ARBA" id="ARBA00022729"/>
    </source>
</evidence>
<dbReference type="HOGENOM" id="CLU_004870_0_0_10"/>
<dbReference type="AlphaFoldDB" id="F8N8B6"/>
<dbReference type="Proteomes" id="UP000002772">
    <property type="component" value="Unassembled WGS sequence"/>
</dbReference>
<name>F8N8B6_9BACT</name>
<dbReference type="SUPFAM" id="SSF52129">
    <property type="entry name" value="Caspase-like"/>
    <property type="match status" value="1"/>
</dbReference>
<protein>
    <submittedName>
        <fullName evidence="3">Putative lipoprotein</fullName>
    </submittedName>
</protein>
<dbReference type="CDD" id="cd02258">
    <property type="entry name" value="Peptidase_C25_N"/>
    <property type="match status" value="1"/>
</dbReference>
<dbReference type="InterPro" id="IPR029031">
    <property type="entry name" value="Gingipain_N_sf"/>
</dbReference>